<keyword evidence="1" id="KW-0472">Membrane</keyword>
<dbReference type="EMBL" id="CP137640">
    <property type="protein sequence ID" value="WVX79152.1"/>
    <property type="molecule type" value="Genomic_DNA"/>
</dbReference>
<dbReference type="InterPro" id="IPR008523">
    <property type="entry name" value="DUF805"/>
</dbReference>
<evidence type="ECO:0000256" key="1">
    <source>
        <dbReference type="SAM" id="Phobius"/>
    </source>
</evidence>
<dbReference type="Pfam" id="PF05656">
    <property type="entry name" value="DUF805"/>
    <property type="match status" value="1"/>
</dbReference>
<organism evidence="2 3">
    <name type="scientific">Niallia oryzisoli</name>
    <dbReference type="NCBI Taxonomy" id="1737571"/>
    <lineage>
        <taxon>Bacteria</taxon>
        <taxon>Bacillati</taxon>
        <taxon>Bacillota</taxon>
        <taxon>Bacilli</taxon>
        <taxon>Bacillales</taxon>
        <taxon>Bacillaceae</taxon>
        <taxon>Niallia</taxon>
    </lineage>
</organism>
<dbReference type="PROSITE" id="PS51257">
    <property type="entry name" value="PROKAR_LIPOPROTEIN"/>
    <property type="match status" value="1"/>
</dbReference>
<evidence type="ECO:0000313" key="3">
    <source>
        <dbReference type="Proteomes" id="UP001357223"/>
    </source>
</evidence>
<evidence type="ECO:0000313" key="2">
    <source>
        <dbReference type="EMBL" id="WVX79152.1"/>
    </source>
</evidence>
<accession>A0ABZ2C7T5</accession>
<feature type="transmembrane region" description="Helical" evidence="1">
    <location>
        <begin position="46"/>
        <end position="66"/>
    </location>
</feature>
<dbReference type="PANTHER" id="PTHR34980">
    <property type="entry name" value="INNER MEMBRANE PROTEIN-RELATED-RELATED"/>
    <property type="match status" value="1"/>
</dbReference>
<dbReference type="Proteomes" id="UP001357223">
    <property type="component" value="Chromosome"/>
</dbReference>
<feature type="transmembrane region" description="Helical" evidence="1">
    <location>
        <begin position="78"/>
        <end position="97"/>
    </location>
</feature>
<dbReference type="PANTHER" id="PTHR34980:SF2">
    <property type="entry name" value="INNER MEMBRANE PROTEIN YHAH-RELATED"/>
    <property type="match status" value="1"/>
</dbReference>
<keyword evidence="3" id="KW-1185">Reference proteome</keyword>
<protein>
    <submittedName>
        <fullName evidence="2">DUF805 domain-containing protein</fullName>
    </submittedName>
</protein>
<keyword evidence="1" id="KW-0812">Transmembrane</keyword>
<reference evidence="2 3" key="1">
    <citation type="submission" date="2023-10" db="EMBL/GenBank/DDBJ databases">
        <title>Niallia locisalis sp.nov. isolated from a salt pond sample.</title>
        <authorList>
            <person name="Li X.-J."/>
            <person name="Dong L."/>
        </authorList>
    </citation>
    <scope>NUCLEOTIDE SEQUENCE [LARGE SCALE GENOMIC DNA]</scope>
    <source>
        <strain evidence="2 3">DSM 29761</strain>
    </source>
</reference>
<keyword evidence="1" id="KW-1133">Transmembrane helix</keyword>
<gene>
    <name evidence="2" type="ORF">R4Z09_17785</name>
</gene>
<proteinExistence type="predicted"/>
<name>A0ABZ2C7T5_9BACI</name>
<sequence>MQWYLKVLKNYVGFEGRATRQEYWMFILFNFIAACILSIVELVLDIPGVLTGLYGLAVFLPSLAVLVRRLHDTGRSGWWFLISFIPFIGTIVLIVFACQDSQPLENHYGLNPKGSY</sequence>
<feature type="transmembrane region" description="Helical" evidence="1">
    <location>
        <begin position="23"/>
        <end position="40"/>
    </location>
</feature>
<dbReference type="RefSeq" id="WP_338448085.1">
    <property type="nucleotide sequence ID" value="NZ_CP137640.1"/>
</dbReference>